<proteinExistence type="predicted"/>
<evidence type="ECO:0000313" key="2">
    <source>
        <dbReference type="EMBL" id="MFE3869514.1"/>
    </source>
</evidence>
<reference evidence="2 3" key="1">
    <citation type="submission" date="2024-06" db="EMBL/GenBank/DDBJ databases">
        <title>Flavobacterium spp. isolated from glacier.</title>
        <authorList>
            <person name="Han D."/>
        </authorList>
    </citation>
    <scope>NUCLEOTIDE SEQUENCE [LARGE SCALE GENOMIC DNA]</scope>
    <source>
        <strain evidence="2 3">LS2P90</strain>
    </source>
</reference>
<accession>A0ABW6HZR6</accession>
<dbReference type="RefSeq" id="WP_379856122.1">
    <property type="nucleotide sequence ID" value="NZ_JBHZPZ010000028.1"/>
</dbReference>
<gene>
    <name evidence="2" type="ORF">ACFX5E_15725</name>
</gene>
<dbReference type="Pfam" id="PF04448">
    <property type="entry name" value="DUF551"/>
    <property type="match status" value="1"/>
</dbReference>
<feature type="domain" description="DUF551" evidence="1">
    <location>
        <begin position="2"/>
        <end position="69"/>
    </location>
</feature>
<protein>
    <submittedName>
        <fullName evidence="2">DUF551 domain-containing protein</fullName>
    </submittedName>
</protein>
<dbReference type="EMBL" id="JBHZPZ010000028">
    <property type="protein sequence ID" value="MFE3869514.1"/>
    <property type="molecule type" value="Genomic_DNA"/>
</dbReference>
<dbReference type="Proteomes" id="UP001600109">
    <property type="component" value="Unassembled WGS sequence"/>
</dbReference>
<keyword evidence="3" id="KW-1185">Reference proteome</keyword>
<sequence>MEWIDVKLKKPKSGKSVLVYCVPKFSFDDEIEYFEILIGYRECDDWYLNSKDLDEIKFISHWMELPKKPI</sequence>
<dbReference type="InterPro" id="IPR007539">
    <property type="entry name" value="DUF551"/>
</dbReference>
<organism evidence="2 3">
    <name type="scientific">Flavobacterium xylosi</name>
    <dbReference type="NCBI Taxonomy" id="3230415"/>
    <lineage>
        <taxon>Bacteria</taxon>
        <taxon>Pseudomonadati</taxon>
        <taxon>Bacteroidota</taxon>
        <taxon>Flavobacteriia</taxon>
        <taxon>Flavobacteriales</taxon>
        <taxon>Flavobacteriaceae</taxon>
        <taxon>Flavobacterium</taxon>
    </lineage>
</organism>
<comment type="caution">
    <text evidence="2">The sequence shown here is derived from an EMBL/GenBank/DDBJ whole genome shotgun (WGS) entry which is preliminary data.</text>
</comment>
<name>A0ABW6HZR6_9FLAO</name>
<evidence type="ECO:0000313" key="3">
    <source>
        <dbReference type="Proteomes" id="UP001600109"/>
    </source>
</evidence>
<evidence type="ECO:0000259" key="1">
    <source>
        <dbReference type="Pfam" id="PF04448"/>
    </source>
</evidence>